<feature type="disulfide bond" evidence="2">
    <location>
        <begin position="367"/>
        <end position="373"/>
    </location>
</feature>
<dbReference type="AlphaFoldDB" id="A0A6F8XWU9"/>
<feature type="signal peptide" evidence="4">
    <location>
        <begin position="1"/>
        <end position="22"/>
    </location>
</feature>
<evidence type="ECO:0000256" key="2">
    <source>
        <dbReference type="PIRSR" id="PIRSR637460-2"/>
    </source>
</evidence>
<keyword evidence="7" id="KW-1185">Reference proteome</keyword>
<dbReference type="InterPro" id="IPR013830">
    <property type="entry name" value="SGNH_hydro"/>
</dbReference>
<sequence length="526" mass="54750">MRLLAAVVVIGGLLVSAQPALAGTPAAGDGAAALPAARGEGWQPEIQTPDPVTLPRTTKEITPFATPLSPTQPKALSGATKGPGATLKADGAARAAIRRADMPTLRGASPQAGPDDPPTGLYCTEAITRSTSVSGTPNQTNYAASVSYLAEFGCNFWLDAAYIATGVIDRGRFDGQLLYTSAPRSYGQTYYGASSGGVGIPAELFDGGRNVEIAFELYLLAPIGVYWGGCFPIPGLRYLLCEGLGTDLLHIVVGTGPFGTGLQPPVIRHVALGDSYSSGTGAPPYSDALCRRSPATFSNLITGTLLPGLPVDRPTLAACHGAKTIDLYASQHPGVPPQLDAIQPHTRLVTLTIGGNDLGFAAKLTGCYLGADCSGGGPLVTPQELSQVQVQLTALYRQIRAEMHPSGKLMVLSYPAVVPNPDDSADPPPAQDRCPDLGSNLIESERRAIYAATVQTDRMIRDAVVATGDSRVVYVNGLELFRGHRLCSASGVWANGLTSPLADSFHPNAPGYQAMATRVAQVLPPL</sequence>
<dbReference type="RefSeq" id="WP_173037792.1">
    <property type="nucleotide sequence ID" value="NZ_AP022870.1"/>
</dbReference>
<evidence type="ECO:0000256" key="3">
    <source>
        <dbReference type="SAM" id="MobiDB-lite"/>
    </source>
</evidence>
<name>A0A6F8XWU9_9ACTN</name>
<evidence type="ECO:0000256" key="1">
    <source>
        <dbReference type="PIRSR" id="PIRSR637460-1"/>
    </source>
</evidence>
<keyword evidence="4" id="KW-0732">Signal</keyword>
<dbReference type="Proteomes" id="UP000502508">
    <property type="component" value="Chromosome"/>
</dbReference>
<dbReference type="SUPFAM" id="SSF52266">
    <property type="entry name" value="SGNH hydrolase"/>
    <property type="match status" value="1"/>
</dbReference>
<evidence type="ECO:0000313" key="6">
    <source>
        <dbReference type="EMBL" id="BCB78211.1"/>
    </source>
</evidence>
<protein>
    <recommendedName>
        <fullName evidence="5">SGNH hydrolase-type esterase domain-containing protein</fullName>
    </recommendedName>
</protein>
<dbReference type="GO" id="GO:0004806">
    <property type="term" value="F:triacylglycerol lipase activity"/>
    <property type="evidence" value="ECO:0007669"/>
    <property type="project" value="TreeGrafter"/>
</dbReference>
<dbReference type="CDD" id="cd01823">
    <property type="entry name" value="SEST_like"/>
    <property type="match status" value="1"/>
</dbReference>
<accession>A0A6F8XWU9</accession>
<feature type="region of interest" description="Disordered" evidence="3">
    <location>
        <begin position="63"/>
        <end position="86"/>
    </location>
</feature>
<organism evidence="6 7">
    <name type="scientific">Phytohabitans flavus</name>
    <dbReference type="NCBI Taxonomy" id="1076124"/>
    <lineage>
        <taxon>Bacteria</taxon>
        <taxon>Bacillati</taxon>
        <taxon>Actinomycetota</taxon>
        <taxon>Actinomycetes</taxon>
        <taxon>Micromonosporales</taxon>
        <taxon>Micromonosporaceae</taxon>
    </lineage>
</organism>
<dbReference type="Pfam" id="PF13472">
    <property type="entry name" value="Lipase_GDSL_2"/>
    <property type="match status" value="1"/>
</dbReference>
<dbReference type="PANTHER" id="PTHR37981">
    <property type="entry name" value="LIPASE 2"/>
    <property type="match status" value="1"/>
</dbReference>
<feature type="active site" evidence="1">
    <location>
        <position position="506"/>
    </location>
</feature>
<keyword evidence="2" id="KW-1015">Disulfide bond</keyword>
<evidence type="ECO:0000313" key="7">
    <source>
        <dbReference type="Proteomes" id="UP000502508"/>
    </source>
</evidence>
<dbReference type="GO" id="GO:0019433">
    <property type="term" value="P:triglyceride catabolic process"/>
    <property type="evidence" value="ECO:0007669"/>
    <property type="project" value="TreeGrafter"/>
</dbReference>
<feature type="active site" description="Nucleophile" evidence="1">
    <location>
        <position position="275"/>
    </location>
</feature>
<dbReference type="InterPro" id="IPR036514">
    <property type="entry name" value="SGNH_hydro_sf"/>
</dbReference>
<dbReference type="EMBL" id="AP022870">
    <property type="protein sequence ID" value="BCB78211.1"/>
    <property type="molecule type" value="Genomic_DNA"/>
</dbReference>
<dbReference type="InterPro" id="IPR037460">
    <property type="entry name" value="SEST-like"/>
</dbReference>
<gene>
    <name evidence="6" type="ORF">Pflav_046210</name>
</gene>
<dbReference type="PANTHER" id="PTHR37981:SF1">
    <property type="entry name" value="SGNH HYDROLASE-TYPE ESTERASE DOMAIN-CONTAINING PROTEIN"/>
    <property type="match status" value="1"/>
</dbReference>
<reference evidence="6 7" key="2">
    <citation type="submission" date="2020-03" db="EMBL/GenBank/DDBJ databases">
        <authorList>
            <person name="Ichikawa N."/>
            <person name="Kimura A."/>
            <person name="Kitahashi Y."/>
            <person name="Uohara A."/>
        </authorList>
    </citation>
    <scope>NUCLEOTIDE SEQUENCE [LARGE SCALE GENOMIC DNA]</scope>
    <source>
        <strain evidence="6 7">NBRC 107702</strain>
    </source>
</reference>
<feature type="disulfide bond" evidence="2">
    <location>
        <begin position="290"/>
        <end position="319"/>
    </location>
</feature>
<dbReference type="KEGG" id="pfla:Pflav_046210"/>
<feature type="chain" id="PRO_5026091059" description="SGNH hydrolase-type esterase domain-containing protein" evidence="4">
    <location>
        <begin position="23"/>
        <end position="526"/>
    </location>
</feature>
<proteinExistence type="predicted"/>
<reference evidence="6 7" key="1">
    <citation type="submission" date="2020-03" db="EMBL/GenBank/DDBJ databases">
        <title>Whole genome shotgun sequence of Phytohabitans flavus NBRC 107702.</title>
        <authorList>
            <person name="Komaki H."/>
            <person name="Tamura T."/>
        </authorList>
    </citation>
    <scope>NUCLEOTIDE SEQUENCE [LARGE SCALE GENOMIC DNA]</scope>
    <source>
        <strain evidence="6 7">NBRC 107702</strain>
    </source>
</reference>
<evidence type="ECO:0000259" key="5">
    <source>
        <dbReference type="Pfam" id="PF13472"/>
    </source>
</evidence>
<dbReference type="Gene3D" id="3.40.50.1110">
    <property type="entry name" value="SGNH hydrolase"/>
    <property type="match status" value="1"/>
</dbReference>
<evidence type="ECO:0000256" key="4">
    <source>
        <dbReference type="SAM" id="SignalP"/>
    </source>
</evidence>
<feature type="domain" description="SGNH hydrolase-type esterase" evidence="5">
    <location>
        <begin position="271"/>
        <end position="514"/>
    </location>
</feature>